<dbReference type="OrthoDB" id="3210158at2"/>
<dbReference type="Proteomes" id="UP000293036">
    <property type="component" value="Unassembled WGS sequence"/>
</dbReference>
<dbReference type="Pfam" id="PF11228">
    <property type="entry name" value="DUF3027"/>
    <property type="match status" value="1"/>
</dbReference>
<dbReference type="AlphaFoldDB" id="A0A4Q9V2E4"/>
<organism evidence="1 2">
    <name type="scientific">Arcanobacterium bovis</name>
    <dbReference type="NCBI Taxonomy" id="2529275"/>
    <lineage>
        <taxon>Bacteria</taxon>
        <taxon>Bacillati</taxon>
        <taxon>Actinomycetota</taxon>
        <taxon>Actinomycetes</taxon>
        <taxon>Actinomycetales</taxon>
        <taxon>Actinomycetaceae</taxon>
        <taxon>Arcanobacterium</taxon>
    </lineage>
</organism>
<gene>
    <name evidence="1" type="ORF">EZJ44_01360</name>
</gene>
<comment type="caution">
    <text evidence="1">The sequence shown here is derived from an EMBL/GenBank/DDBJ whole genome shotgun (WGS) entry which is preliminary data.</text>
</comment>
<sequence>MSENRIYPRQKLTKEKILAQAIDAAREALFDITQEKHIGDHAGLVQEGERVVTHAFVCLMPGYRGWFWTVTLSRAPRKNDITISEVSLRPGEDALLAPEWIPWADRLSPADIGPSDRLPYKPDDARLQAYDFDLMQGYEETGVDADAAVQWEVGLGRARVLSDAGRAAAFRRWYRSDSGPRNQGTRDAQAQCASCGFFMKMDGSARQLFGVCANEWSPFDGRVVSLDHGCGAHSETDTKKAQSLWDQPKPVIDELDIEVKTDQ</sequence>
<dbReference type="RefSeq" id="WP_131279366.1">
    <property type="nucleotide sequence ID" value="NZ_JBHSLR010000009.1"/>
</dbReference>
<dbReference type="InterPro" id="IPR021391">
    <property type="entry name" value="DUF3027"/>
</dbReference>
<proteinExistence type="predicted"/>
<evidence type="ECO:0000313" key="1">
    <source>
        <dbReference type="EMBL" id="TBW23811.1"/>
    </source>
</evidence>
<protein>
    <submittedName>
        <fullName evidence="1">DUF3027 domain-containing protein</fullName>
    </submittedName>
</protein>
<accession>A0A4Q9V2E4</accession>
<reference evidence="1 2" key="1">
    <citation type="submission" date="2019-02" db="EMBL/GenBank/DDBJ databases">
        <title>Arcanobacterium bovis sp. nov., isolated from the milk of a cow with mastitis.</title>
        <authorList>
            <person name="Sammra O."/>
            <person name="Foster G."/>
            <person name="Hassan A."/>
            <person name="Alssahen M."/>
            <person name="Laemmler C."/>
            <person name="Borowiak M."/>
            <person name="Malorny B."/>
            <person name="Abdulmawjood A."/>
        </authorList>
    </citation>
    <scope>NUCLEOTIDE SEQUENCE [LARGE SCALE GENOMIC DNA]</scope>
    <source>
        <strain evidence="1 2">C605018/01/1</strain>
    </source>
</reference>
<name>A0A4Q9V2E4_9ACTO</name>
<dbReference type="EMBL" id="SJDT01000001">
    <property type="protein sequence ID" value="TBW23811.1"/>
    <property type="molecule type" value="Genomic_DNA"/>
</dbReference>
<keyword evidence="2" id="KW-1185">Reference proteome</keyword>
<evidence type="ECO:0000313" key="2">
    <source>
        <dbReference type="Proteomes" id="UP000293036"/>
    </source>
</evidence>